<feature type="compositionally biased region" description="Basic and acidic residues" evidence="2">
    <location>
        <begin position="62"/>
        <end position="74"/>
    </location>
</feature>
<dbReference type="InterPro" id="IPR001878">
    <property type="entry name" value="Znf_CCHC"/>
</dbReference>
<evidence type="ECO:0000256" key="2">
    <source>
        <dbReference type="SAM" id="MobiDB-lite"/>
    </source>
</evidence>
<dbReference type="SMART" id="SM00343">
    <property type="entry name" value="ZnF_C2HC"/>
    <property type="match status" value="2"/>
</dbReference>
<evidence type="ECO:0000259" key="3">
    <source>
        <dbReference type="PROSITE" id="PS50158"/>
    </source>
</evidence>
<reference evidence="5" key="3">
    <citation type="submission" date="2018-08" db="UniProtKB">
        <authorList>
            <consortium name="EnsemblPlants"/>
        </authorList>
    </citation>
    <scope>IDENTIFICATION</scope>
    <source>
        <strain evidence="5">cv. Bd21</strain>
    </source>
</reference>
<dbReference type="EnsemblPlants" id="KQK19166">
    <property type="protein sequence ID" value="KQK19166"/>
    <property type="gene ID" value="BRADI_1g46686v3"/>
</dbReference>
<feature type="non-terminal residue" evidence="4">
    <location>
        <position position="441"/>
    </location>
</feature>
<dbReference type="Gramene" id="KQK19166">
    <property type="protein sequence ID" value="KQK19166"/>
    <property type="gene ID" value="BRADI_1g46686v3"/>
</dbReference>
<name>A0A0Q3NNP5_BRADI</name>
<dbReference type="InParanoid" id="A0A0Q3NNP5"/>
<evidence type="ECO:0000313" key="5">
    <source>
        <dbReference type="EnsemblPlants" id="KQK19166"/>
    </source>
</evidence>
<keyword evidence="1" id="KW-0479">Metal-binding</keyword>
<reference evidence="4" key="2">
    <citation type="submission" date="2017-06" db="EMBL/GenBank/DDBJ databases">
        <title>WGS assembly of Brachypodium distachyon.</title>
        <authorList>
            <consortium name="The International Brachypodium Initiative"/>
            <person name="Lucas S."/>
            <person name="Harmon-Smith M."/>
            <person name="Lail K."/>
            <person name="Tice H."/>
            <person name="Grimwood J."/>
            <person name="Bruce D."/>
            <person name="Barry K."/>
            <person name="Shu S."/>
            <person name="Lindquist E."/>
            <person name="Wang M."/>
            <person name="Pitluck S."/>
            <person name="Vogel J.P."/>
            <person name="Garvin D.F."/>
            <person name="Mockler T.C."/>
            <person name="Schmutz J."/>
            <person name="Rokhsar D."/>
            <person name="Bevan M.W."/>
        </authorList>
    </citation>
    <scope>NUCLEOTIDE SEQUENCE</scope>
    <source>
        <strain evidence="4">Bd21</strain>
    </source>
</reference>
<gene>
    <name evidence="4" type="ORF">BRADI_1g46686v3</name>
</gene>
<dbReference type="InterPro" id="IPR036875">
    <property type="entry name" value="Znf_CCHC_sf"/>
</dbReference>
<dbReference type="PROSITE" id="PS50158">
    <property type="entry name" value="ZF_CCHC"/>
    <property type="match status" value="2"/>
</dbReference>
<dbReference type="FunCoup" id="A0A0Q3NNP5">
    <property type="interactions" value="233"/>
</dbReference>
<keyword evidence="1" id="KW-0862">Zinc</keyword>
<dbReference type="PANTHER" id="PTHR33170:SF52">
    <property type="entry name" value="CCHC-TYPE DOMAIN-CONTAINING PROTEIN"/>
    <property type="match status" value="1"/>
</dbReference>
<feature type="domain" description="CCHC-type" evidence="3">
    <location>
        <begin position="171"/>
        <end position="186"/>
    </location>
</feature>
<dbReference type="Gene3D" id="4.10.60.10">
    <property type="entry name" value="Zinc finger, CCHC-type"/>
    <property type="match status" value="1"/>
</dbReference>
<feature type="domain" description="CCHC-type" evidence="3">
    <location>
        <begin position="152"/>
        <end position="167"/>
    </location>
</feature>
<organism evidence="4">
    <name type="scientific">Brachypodium distachyon</name>
    <name type="common">Purple false brome</name>
    <name type="synonym">Trachynia distachya</name>
    <dbReference type="NCBI Taxonomy" id="15368"/>
    <lineage>
        <taxon>Eukaryota</taxon>
        <taxon>Viridiplantae</taxon>
        <taxon>Streptophyta</taxon>
        <taxon>Embryophyta</taxon>
        <taxon>Tracheophyta</taxon>
        <taxon>Spermatophyta</taxon>
        <taxon>Magnoliopsida</taxon>
        <taxon>Liliopsida</taxon>
        <taxon>Poales</taxon>
        <taxon>Poaceae</taxon>
        <taxon>BOP clade</taxon>
        <taxon>Pooideae</taxon>
        <taxon>Stipodae</taxon>
        <taxon>Brachypodieae</taxon>
        <taxon>Brachypodium</taxon>
    </lineage>
</organism>
<dbReference type="GO" id="GO:0003676">
    <property type="term" value="F:nucleic acid binding"/>
    <property type="evidence" value="ECO:0007669"/>
    <property type="project" value="InterPro"/>
</dbReference>
<keyword evidence="6" id="KW-1185">Reference proteome</keyword>
<feature type="region of interest" description="Disordered" evidence="2">
    <location>
        <begin position="36"/>
        <end position="74"/>
    </location>
</feature>
<evidence type="ECO:0000256" key="1">
    <source>
        <dbReference type="PROSITE-ProRule" id="PRU00047"/>
    </source>
</evidence>
<dbReference type="SUPFAM" id="SSF57756">
    <property type="entry name" value="Retrovirus zinc finger-like domains"/>
    <property type="match status" value="1"/>
</dbReference>
<evidence type="ECO:0000313" key="4">
    <source>
        <dbReference type="EMBL" id="KQK19166.1"/>
    </source>
</evidence>
<reference evidence="4 5" key="1">
    <citation type="journal article" date="2010" name="Nature">
        <title>Genome sequencing and analysis of the model grass Brachypodium distachyon.</title>
        <authorList>
            <consortium name="International Brachypodium Initiative"/>
        </authorList>
    </citation>
    <scope>NUCLEOTIDE SEQUENCE [LARGE SCALE GENOMIC DNA]</scope>
    <source>
        <strain evidence="4 5">Bd21</strain>
    </source>
</reference>
<dbReference type="Proteomes" id="UP000008810">
    <property type="component" value="Chromosome 1"/>
</dbReference>
<dbReference type="PANTHER" id="PTHR33170">
    <property type="entry name" value="DUF4283 DOMAIN-CONTAINING PROTEIN-RELATED"/>
    <property type="match status" value="1"/>
</dbReference>
<feature type="compositionally biased region" description="Basic and acidic residues" evidence="2">
    <location>
        <begin position="36"/>
        <end position="46"/>
    </location>
</feature>
<evidence type="ECO:0000313" key="6">
    <source>
        <dbReference type="Proteomes" id="UP000008810"/>
    </source>
</evidence>
<dbReference type="OrthoDB" id="696297at2759"/>
<dbReference type="AlphaFoldDB" id="A0A0Q3NNP5"/>
<feature type="compositionally biased region" description="Gly residues" evidence="2">
    <location>
        <begin position="49"/>
        <end position="59"/>
    </location>
</feature>
<dbReference type="GO" id="GO:0008270">
    <property type="term" value="F:zinc ion binding"/>
    <property type="evidence" value="ECO:0007669"/>
    <property type="project" value="UniProtKB-KW"/>
</dbReference>
<feature type="region of interest" description="Disordered" evidence="2">
    <location>
        <begin position="370"/>
        <end position="441"/>
    </location>
</feature>
<feature type="compositionally biased region" description="Polar residues" evidence="2">
    <location>
        <begin position="393"/>
        <end position="411"/>
    </location>
</feature>
<dbReference type="EMBL" id="CM000880">
    <property type="protein sequence ID" value="KQK19166.1"/>
    <property type="molecule type" value="Genomic_DNA"/>
</dbReference>
<accession>A0A0Q3NNP5</accession>
<protein>
    <recommendedName>
        <fullName evidence="3">CCHC-type domain-containing protein</fullName>
    </recommendedName>
</protein>
<keyword evidence="1" id="KW-0863">Zinc-finger</keyword>
<sequence>MAEDVRFHYNQSREISLSQAKLLDHRSFLEATMQRDREGRALKRPLEGQGSGSGHGGSGEAYPREGGYDPWYKRPFDGPMGRGVGLQGRAGAQDDMRFGHGQPGAWDRDGGRLQPELRREEMLRPKLEKDKELRAGAGGQGARPEGRKELYCHRCTESGHVQKECPNPPVCYGCKKSGHVLGRCPELAKKRRGGAVFFTLEVEVPPAALQSASAMGKLVVQSGKCTVQSILAELKQLFEKKWDGKVKELEQNVFLVEFPDKNTRKELARFVNGFWFISDTSVHAIVTATEREFDSFGVLTEAWVKLFGLPEWAKLEETVLELAVMRKGPVRLMVACPDVTTIDGMNVVYINGKGFYLEWVLEKDLKLSTQPGSGAKISVSDKNKASPKIDKQVASSQPVGGGSESSAQSHVGGSGSKSKSQQDALPTVKEAMATEVAEQVQ</sequence>
<feature type="compositionally biased region" description="Basic and acidic residues" evidence="2">
    <location>
        <begin position="379"/>
        <end position="391"/>
    </location>
</feature>
<proteinExistence type="predicted"/>